<dbReference type="GO" id="GO:0016020">
    <property type="term" value="C:membrane"/>
    <property type="evidence" value="ECO:0007669"/>
    <property type="project" value="UniProtKB-SubCell"/>
</dbReference>
<evidence type="ECO:0000256" key="1">
    <source>
        <dbReference type="ARBA" id="ARBA00004141"/>
    </source>
</evidence>
<evidence type="ECO:0000256" key="5">
    <source>
        <dbReference type="SAM" id="Phobius"/>
    </source>
</evidence>
<keyword evidence="3 5" id="KW-1133">Transmembrane helix</keyword>
<dbReference type="AlphaFoldDB" id="A0A368JVI7"/>
<dbReference type="Proteomes" id="UP000253383">
    <property type="component" value="Unassembled WGS sequence"/>
</dbReference>
<feature type="transmembrane region" description="Helical" evidence="5">
    <location>
        <begin position="7"/>
        <end position="27"/>
    </location>
</feature>
<proteinExistence type="predicted"/>
<protein>
    <submittedName>
        <fullName evidence="6">DoxX family protein</fullName>
    </submittedName>
</protein>
<evidence type="ECO:0000313" key="7">
    <source>
        <dbReference type="Proteomes" id="UP000253383"/>
    </source>
</evidence>
<comment type="subcellular location">
    <subcellularLocation>
        <location evidence="1">Membrane</location>
        <topology evidence="1">Multi-pass membrane protein</topology>
    </subcellularLocation>
</comment>
<evidence type="ECO:0000256" key="3">
    <source>
        <dbReference type="ARBA" id="ARBA00022989"/>
    </source>
</evidence>
<sequence length="124" mass="13266">MNAKTKRIITILFTVIASGMVILSGVMKLMGNTEIVKSMTNAGVGPYIPVLGIMEIAFAGLFLYPKTMKLGFVLLCCYFAGAMATELSHGGPLAGAVMVMVLVWIAAFLRDKTVFFPTAIQEGI</sequence>
<dbReference type="EMBL" id="QOWE01000001">
    <property type="protein sequence ID" value="RCR71482.1"/>
    <property type="molecule type" value="Genomic_DNA"/>
</dbReference>
<keyword evidence="2 5" id="KW-0812">Transmembrane</keyword>
<feature type="transmembrane region" description="Helical" evidence="5">
    <location>
        <begin position="93"/>
        <end position="109"/>
    </location>
</feature>
<dbReference type="OrthoDB" id="676425at2"/>
<comment type="caution">
    <text evidence="6">The sequence shown here is derived from an EMBL/GenBank/DDBJ whole genome shotgun (WGS) entry which is preliminary data.</text>
</comment>
<name>A0A368JVI7_9BACT</name>
<evidence type="ECO:0000256" key="2">
    <source>
        <dbReference type="ARBA" id="ARBA00022692"/>
    </source>
</evidence>
<organism evidence="6 7">
    <name type="scientific">Larkinella punicea</name>
    <dbReference type="NCBI Taxonomy" id="2315727"/>
    <lineage>
        <taxon>Bacteria</taxon>
        <taxon>Pseudomonadati</taxon>
        <taxon>Bacteroidota</taxon>
        <taxon>Cytophagia</taxon>
        <taxon>Cytophagales</taxon>
        <taxon>Spirosomataceae</taxon>
        <taxon>Larkinella</taxon>
    </lineage>
</organism>
<feature type="transmembrane region" description="Helical" evidence="5">
    <location>
        <begin position="47"/>
        <end position="64"/>
    </location>
</feature>
<dbReference type="InterPro" id="IPR032808">
    <property type="entry name" value="DoxX"/>
</dbReference>
<feature type="transmembrane region" description="Helical" evidence="5">
    <location>
        <begin position="71"/>
        <end position="87"/>
    </location>
</feature>
<keyword evidence="7" id="KW-1185">Reference proteome</keyword>
<gene>
    <name evidence="6" type="ORF">DUE52_00685</name>
</gene>
<dbReference type="Pfam" id="PF13564">
    <property type="entry name" value="DoxX_2"/>
    <property type="match status" value="1"/>
</dbReference>
<reference evidence="6 7" key="1">
    <citation type="submission" date="2018-07" db="EMBL/GenBank/DDBJ databases">
        <title>Genome analysis of Larkinella rosea.</title>
        <authorList>
            <person name="Zhou Z."/>
            <person name="Wang G."/>
        </authorList>
    </citation>
    <scope>NUCLEOTIDE SEQUENCE [LARGE SCALE GENOMIC DNA]</scope>
    <source>
        <strain evidence="7">zzj9</strain>
    </source>
</reference>
<keyword evidence="4 5" id="KW-0472">Membrane</keyword>
<evidence type="ECO:0000256" key="4">
    <source>
        <dbReference type="ARBA" id="ARBA00023136"/>
    </source>
</evidence>
<accession>A0A368JVI7</accession>
<dbReference type="RefSeq" id="WP_114404014.1">
    <property type="nucleotide sequence ID" value="NZ_QOWE01000001.1"/>
</dbReference>
<evidence type="ECO:0000313" key="6">
    <source>
        <dbReference type="EMBL" id="RCR71482.1"/>
    </source>
</evidence>